<feature type="chain" id="PRO_5008899287" description="Protein giant-lens" evidence="1">
    <location>
        <begin position="29"/>
        <end position="253"/>
    </location>
</feature>
<sequence>MRTFVDLEVSTFLLSILLFLEELTITSSRSPLSPIQYLSTLEKGPLYNDGEGEADLPSCSKHSICNRIEDYSGNARVHRLCRCPNHPRTSSASECSQRLDASDGTTIVDDTQLLKTCGPTASLPVCRFFHDTAYTITSYPAQNRTSQVVRCRCPAHSHMYLLKWTQKHAAPNHKITYHHACSPPTFLKCGAEEPCSLFVVTGTNIHKQSVCSCSTGLTCPTRLNDPSVTEMTVDVNHNATTYAAFCHKPHLST</sequence>
<dbReference type="Gene3D" id="2.20.20.160">
    <property type="match status" value="2"/>
</dbReference>
<evidence type="ECO:0000313" key="3">
    <source>
        <dbReference type="Proteomes" id="UP000186922"/>
    </source>
</evidence>
<evidence type="ECO:0000313" key="2">
    <source>
        <dbReference type="EMBL" id="GAV07634.1"/>
    </source>
</evidence>
<dbReference type="AlphaFoldDB" id="A0A1D1W803"/>
<evidence type="ECO:0008006" key="4">
    <source>
        <dbReference type="Google" id="ProtNLM"/>
    </source>
</evidence>
<keyword evidence="3" id="KW-1185">Reference proteome</keyword>
<gene>
    <name evidence="2" type="primary">RvY_17449-1</name>
    <name evidence="2" type="synonym">RvY_17449.1</name>
    <name evidence="2" type="ORF">RvY_17449</name>
</gene>
<reference evidence="2 3" key="1">
    <citation type="journal article" date="2016" name="Nat. Commun.">
        <title>Extremotolerant tardigrade genome and improved radiotolerance of human cultured cells by tardigrade-unique protein.</title>
        <authorList>
            <person name="Hashimoto T."/>
            <person name="Horikawa D.D."/>
            <person name="Saito Y."/>
            <person name="Kuwahara H."/>
            <person name="Kozuka-Hata H."/>
            <person name="Shin-I T."/>
            <person name="Minakuchi Y."/>
            <person name="Ohishi K."/>
            <person name="Motoyama A."/>
            <person name="Aizu T."/>
            <person name="Enomoto A."/>
            <person name="Kondo K."/>
            <person name="Tanaka S."/>
            <person name="Hara Y."/>
            <person name="Koshikawa S."/>
            <person name="Sagara H."/>
            <person name="Miura T."/>
            <person name="Yokobori S."/>
            <person name="Miyagawa K."/>
            <person name="Suzuki Y."/>
            <person name="Kubo T."/>
            <person name="Oyama M."/>
            <person name="Kohara Y."/>
            <person name="Fujiyama A."/>
            <person name="Arakawa K."/>
            <person name="Katayama T."/>
            <person name="Toyoda A."/>
            <person name="Kunieda T."/>
        </authorList>
    </citation>
    <scope>NUCLEOTIDE SEQUENCE [LARGE SCALE GENOMIC DNA]</scope>
    <source>
        <strain evidence="2 3">YOKOZUNA-1</strain>
    </source>
</reference>
<keyword evidence="1" id="KW-0732">Signal</keyword>
<evidence type="ECO:0000256" key="1">
    <source>
        <dbReference type="SAM" id="SignalP"/>
    </source>
</evidence>
<comment type="caution">
    <text evidence="2">The sequence shown here is derived from an EMBL/GenBank/DDBJ whole genome shotgun (WGS) entry which is preliminary data.</text>
</comment>
<dbReference type="Gene3D" id="2.20.20.150">
    <property type="match status" value="1"/>
</dbReference>
<dbReference type="OrthoDB" id="8177523at2759"/>
<accession>A0A1D1W803</accession>
<dbReference type="STRING" id="947166.A0A1D1W803"/>
<dbReference type="EMBL" id="BDGG01000015">
    <property type="protein sequence ID" value="GAV07634.1"/>
    <property type="molecule type" value="Genomic_DNA"/>
</dbReference>
<dbReference type="InterPro" id="IPR021633">
    <property type="entry name" value="Argos"/>
</dbReference>
<proteinExistence type="predicted"/>
<name>A0A1D1W803_RAMVA</name>
<dbReference type="Proteomes" id="UP000186922">
    <property type="component" value="Unassembled WGS sequence"/>
</dbReference>
<protein>
    <recommendedName>
        <fullName evidence="4">Protein giant-lens</fullName>
    </recommendedName>
</protein>
<feature type="signal peptide" evidence="1">
    <location>
        <begin position="1"/>
        <end position="28"/>
    </location>
</feature>
<organism evidence="2 3">
    <name type="scientific">Ramazzottius varieornatus</name>
    <name type="common">Water bear</name>
    <name type="synonym">Tardigrade</name>
    <dbReference type="NCBI Taxonomy" id="947166"/>
    <lineage>
        <taxon>Eukaryota</taxon>
        <taxon>Metazoa</taxon>
        <taxon>Ecdysozoa</taxon>
        <taxon>Tardigrada</taxon>
        <taxon>Eutardigrada</taxon>
        <taxon>Parachela</taxon>
        <taxon>Hypsibioidea</taxon>
        <taxon>Ramazzottiidae</taxon>
        <taxon>Ramazzottius</taxon>
    </lineage>
</organism>
<dbReference type="Pfam" id="PF11581">
    <property type="entry name" value="Argos"/>
    <property type="match status" value="1"/>
</dbReference>